<dbReference type="eggNOG" id="KOG3875">
    <property type="taxonomic scope" value="Eukaryota"/>
</dbReference>
<dbReference type="GeneID" id="27686893"/>
<keyword evidence="9" id="KW-0576">Peroxisome</keyword>
<evidence type="ECO:0000256" key="3">
    <source>
        <dbReference type="ARBA" id="ARBA00022448"/>
    </source>
</evidence>
<dbReference type="InterPro" id="IPR036028">
    <property type="entry name" value="SH3-like_dom_sf"/>
</dbReference>
<evidence type="ECO:0000313" key="17">
    <source>
        <dbReference type="Proteomes" id="UP000053201"/>
    </source>
</evidence>
<evidence type="ECO:0000259" key="15">
    <source>
        <dbReference type="PROSITE" id="PS50002"/>
    </source>
</evidence>
<dbReference type="PANTHER" id="PTHR19332">
    <property type="entry name" value="PEROXISOMAL MEMBRANE PROTEIN PEX13"/>
    <property type="match status" value="1"/>
</dbReference>
<dbReference type="FunCoup" id="A0A0L0HL19">
    <property type="interactions" value="103"/>
</dbReference>
<evidence type="ECO:0000256" key="14">
    <source>
        <dbReference type="SAM" id="MobiDB-lite"/>
    </source>
</evidence>
<evidence type="ECO:0000256" key="2">
    <source>
        <dbReference type="ARBA" id="ARBA00022443"/>
    </source>
</evidence>
<evidence type="ECO:0000256" key="13">
    <source>
        <dbReference type="PROSITE-ProRule" id="PRU00192"/>
    </source>
</evidence>
<dbReference type="Proteomes" id="UP000053201">
    <property type="component" value="Unassembled WGS sequence"/>
</dbReference>
<dbReference type="SUPFAM" id="SSF50044">
    <property type="entry name" value="SH3-domain"/>
    <property type="match status" value="1"/>
</dbReference>
<keyword evidence="2 13" id="KW-0728">SH3 domain</keyword>
<name>A0A0L0HL19_SPIPD</name>
<dbReference type="SMART" id="SM00326">
    <property type="entry name" value="SH3"/>
    <property type="match status" value="1"/>
</dbReference>
<comment type="similarity">
    <text evidence="1">Belongs to the peroxin-13 family.</text>
</comment>
<dbReference type="PROSITE" id="PS50002">
    <property type="entry name" value="SH3"/>
    <property type="match status" value="1"/>
</dbReference>
<evidence type="ECO:0000256" key="5">
    <source>
        <dbReference type="ARBA" id="ARBA00022927"/>
    </source>
</evidence>
<proteinExistence type="inferred from homology"/>
<dbReference type="OrthoDB" id="10037838at2759"/>
<keyword evidence="8" id="KW-0472">Membrane</keyword>
<dbReference type="Pfam" id="PF04088">
    <property type="entry name" value="Peroxin-13_N"/>
    <property type="match status" value="1"/>
</dbReference>
<keyword evidence="7" id="KW-0811">Translocation</keyword>
<dbReference type="EMBL" id="KQ257454">
    <property type="protein sequence ID" value="KND01570.1"/>
    <property type="molecule type" value="Genomic_DNA"/>
</dbReference>
<gene>
    <name evidence="16" type="ORF">SPPG_03370</name>
</gene>
<feature type="domain" description="SH3" evidence="15">
    <location>
        <begin position="324"/>
        <end position="390"/>
    </location>
</feature>
<reference evidence="16 17" key="1">
    <citation type="submission" date="2009-08" db="EMBL/GenBank/DDBJ databases">
        <title>The Genome Sequence of Spizellomyces punctatus strain DAOM BR117.</title>
        <authorList>
            <consortium name="The Broad Institute Genome Sequencing Platform"/>
            <person name="Russ C."/>
            <person name="Cuomo C."/>
            <person name="Shea T."/>
            <person name="Young S.K."/>
            <person name="Zeng Q."/>
            <person name="Koehrsen M."/>
            <person name="Haas B."/>
            <person name="Borodovsky M."/>
            <person name="Guigo R."/>
            <person name="Alvarado L."/>
            <person name="Berlin A."/>
            <person name="Bochicchio J."/>
            <person name="Borenstein D."/>
            <person name="Chapman S."/>
            <person name="Chen Z."/>
            <person name="Engels R."/>
            <person name="Freedman E."/>
            <person name="Gellesch M."/>
            <person name="Goldberg J."/>
            <person name="Griggs A."/>
            <person name="Gujja S."/>
            <person name="Heiman D."/>
            <person name="Hepburn T."/>
            <person name="Howarth C."/>
            <person name="Jen D."/>
            <person name="Larson L."/>
            <person name="Lewis B."/>
            <person name="Mehta T."/>
            <person name="Park D."/>
            <person name="Pearson M."/>
            <person name="Roberts A."/>
            <person name="Saif S."/>
            <person name="Shenoy N."/>
            <person name="Sisk P."/>
            <person name="Stolte C."/>
            <person name="Sykes S."/>
            <person name="Thomson T."/>
            <person name="Walk T."/>
            <person name="White J."/>
            <person name="Yandava C."/>
            <person name="Burger G."/>
            <person name="Gray M.W."/>
            <person name="Holland P.W.H."/>
            <person name="King N."/>
            <person name="Lang F.B.F."/>
            <person name="Roger A.J."/>
            <person name="Ruiz-Trillo I."/>
            <person name="Lander E."/>
            <person name="Nusbaum C."/>
        </authorList>
    </citation>
    <scope>NUCLEOTIDE SEQUENCE [LARGE SCALE GENOMIC DNA]</scope>
    <source>
        <strain evidence="16 17">DAOM BR117</strain>
    </source>
</reference>
<evidence type="ECO:0000256" key="6">
    <source>
        <dbReference type="ARBA" id="ARBA00022989"/>
    </source>
</evidence>
<dbReference type="Gene3D" id="2.30.30.40">
    <property type="entry name" value="SH3 Domains"/>
    <property type="match status" value="1"/>
</dbReference>
<dbReference type="GO" id="GO:0005778">
    <property type="term" value="C:peroxisomal membrane"/>
    <property type="evidence" value="ECO:0007669"/>
    <property type="project" value="UniProtKB-SubCell"/>
</dbReference>
<evidence type="ECO:0000256" key="10">
    <source>
        <dbReference type="ARBA" id="ARBA00029693"/>
    </source>
</evidence>
<dbReference type="InterPro" id="IPR007223">
    <property type="entry name" value="Peroxin-13_N"/>
</dbReference>
<feature type="region of interest" description="Disordered" evidence="14">
    <location>
        <begin position="1"/>
        <end position="66"/>
    </location>
</feature>
<dbReference type="VEuPathDB" id="FungiDB:SPPG_03370"/>
<accession>A0A0L0HL19</accession>
<keyword evidence="4" id="KW-0812">Transmembrane</keyword>
<dbReference type="InterPro" id="IPR001452">
    <property type="entry name" value="SH3_domain"/>
</dbReference>
<sequence length="437" mass="46309">MPSPPKPWERAGAAAQAGPAPTASASTPATTTSSTTAPPAIPARPSTSTMNTTMTSNTLNRPGFGTGAGYNSYTTGTGYGSTYGNSYGGSSYGSYSSPYNRYGSGYGAGGYGSTYGSSYGGYGSYSPYNRYGSGYSPYNRFSSPYGPGPGGPGAPGEMPLSARMEQSTQATFNTLDQIVQAFGGFAQMLESTFMATHSSFMAMVGVAEQFGNLRSYFGQIFSLLSLYQAARRLVCRLTGRQAPVDASQLDPDEFKAFEDRKKASKKPIWVFLFFTIGIPWLISKLFQRLQRQRLEAAAAGATADPLTTGLIGPDGRPLHPSQIRDLEFCRAVYDFAGESPAELSLKKGDIVAVLSKLDPATGQPGMWWRGRLQSGEMGMFPSNYVEIIQKQGTAQSSPPLPPAGGPAGIPMQNVPVLDPAAFNPDAIMDGDFGPIMQ</sequence>
<keyword evidence="3" id="KW-0813">Transport</keyword>
<evidence type="ECO:0000256" key="11">
    <source>
        <dbReference type="ARBA" id="ARBA00034535"/>
    </source>
</evidence>
<dbReference type="InterPro" id="IPR035463">
    <property type="entry name" value="Pex13"/>
</dbReference>
<organism evidence="16 17">
    <name type="scientific">Spizellomyces punctatus (strain DAOM BR117)</name>
    <dbReference type="NCBI Taxonomy" id="645134"/>
    <lineage>
        <taxon>Eukaryota</taxon>
        <taxon>Fungi</taxon>
        <taxon>Fungi incertae sedis</taxon>
        <taxon>Chytridiomycota</taxon>
        <taxon>Chytridiomycota incertae sedis</taxon>
        <taxon>Chytridiomycetes</taxon>
        <taxon>Spizellomycetales</taxon>
        <taxon>Spizellomycetaceae</taxon>
        <taxon>Spizellomyces</taxon>
    </lineage>
</organism>
<protein>
    <recommendedName>
        <fullName evidence="11">Peroxisomal membrane protein PEX13</fullName>
    </recommendedName>
    <alternativeName>
        <fullName evidence="10">Peroxin-13</fullName>
    </alternativeName>
</protein>
<dbReference type="STRING" id="645134.A0A0L0HL19"/>
<keyword evidence="6" id="KW-1133">Transmembrane helix</keyword>
<dbReference type="OMA" id="EGWFPKK"/>
<dbReference type="PRINTS" id="PR00452">
    <property type="entry name" value="SH3DOMAIN"/>
</dbReference>
<dbReference type="RefSeq" id="XP_016609609.1">
    <property type="nucleotide sequence ID" value="XM_016751641.1"/>
</dbReference>
<keyword evidence="5" id="KW-0653">Protein transport</keyword>
<evidence type="ECO:0000256" key="8">
    <source>
        <dbReference type="ARBA" id="ARBA00023136"/>
    </source>
</evidence>
<evidence type="ECO:0000256" key="1">
    <source>
        <dbReference type="ARBA" id="ARBA00006033"/>
    </source>
</evidence>
<evidence type="ECO:0000256" key="7">
    <source>
        <dbReference type="ARBA" id="ARBA00023010"/>
    </source>
</evidence>
<dbReference type="InParanoid" id="A0A0L0HL19"/>
<evidence type="ECO:0000256" key="4">
    <source>
        <dbReference type="ARBA" id="ARBA00022692"/>
    </source>
</evidence>
<evidence type="ECO:0000313" key="16">
    <source>
        <dbReference type="EMBL" id="KND01570.1"/>
    </source>
</evidence>
<dbReference type="PANTHER" id="PTHR19332:SF1">
    <property type="entry name" value="PEROXISOMAL MEMBRANE PROTEIN PEX13"/>
    <property type="match status" value="1"/>
</dbReference>
<dbReference type="AlphaFoldDB" id="A0A0L0HL19"/>
<feature type="compositionally biased region" description="Low complexity" evidence="14">
    <location>
        <begin position="11"/>
        <end position="58"/>
    </location>
</feature>
<evidence type="ECO:0000256" key="9">
    <source>
        <dbReference type="ARBA" id="ARBA00023140"/>
    </source>
</evidence>
<dbReference type="GO" id="GO:0016560">
    <property type="term" value="P:protein import into peroxisome matrix, docking"/>
    <property type="evidence" value="ECO:0007669"/>
    <property type="project" value="InterPro"/>
</dbReference>
<evidence type="ECO:0000256" key="12">
    <source>
        <dbReference type="ARBA" id="ARBA00046271"/>
    </source>
</evidence>
<keyword evidence="17" id="KW-1185">Reference proteome</keyword>
<dbReference type="Pfam" id="PF00018">
    <property type="entry name" value="SH3_1"/>
    <property type="match status" value="1"/>
</dbReference>
<dbReference type="GO" id="GO:1990429">
    <property type="term" value="C:peroxisomal importomer complex"/>
    <property type="evidence" value="ECO:0007669"/>
    <property type="project" value="TreeGrafter"/>
</dbReference>
<comment type="subcellular location">
    <subcellularLocation>
        <location evidence="12">Peroxisome membrane</location>
    </subcellularLocation>
</comment>
<dbReference type="CDD" id="cd11771">
    <property type="entry name" value="SH3_Pex13p_fungal"/>
    <property type="match status" value="1"/>
</dbReference>